<feature type="site" description="Transition state stabilizer" evidence="3">
    <location>
        <position position="47"/>
    </location>
</feature>
<evidence type="ECO:0000313" key="4">
    <source>
        <dbReference type="EMBL" id="BBD77383.1"/>
    </source>
</evidence>
<accession>A0A2Z6DY38</accession>
<evidence type="ECO:0000256" key="3">
    <source>
        <dbReference type="HAMAP-Rule" id="MF_00108"/>
    </source>
</evidence>
<evidence type="ECO:0000313" key="5">
    <source>
        <dbReference type="Proteomes" id="UP000262004"/>
    </source>
</evidence>
<dbReference type="PANTHER" id="PTHR32125:SF4">
    <property type="entry name" value="2-C-METHYL-D-ERYTHRITOL 4-PHOSPHATE CYTIDYLYLTRANSFERASE, CHLOROPLASTIC"/>
    <property type="match status" value="1"/>
</dbReference>
<evidence type="ECO:0000256" key="1">
    <source>
        <dbReference type="ARBA" id="ARBA00022679"/>
    </source>
</evidence>
<feature type="site" description="Positions MEP for the nucleophilic attack" evidence="3">
    <location>
        <position position="198"/>
    </location>
</feature>
<name>A0A2Z6DY38_HYDTE</name>
<dbReference type="CDD" id="cd02516">
    <property type="entry name" value="CDP-ME_synthetase"/>
    <property type="match status" value="1"/>
</dbReference>
<comment type="pathway">
    <text evidence="3">Isoprenoid biosynthesis; isopentenyl diphosphate biosynthesis via DXP pathway; isopentenyl diphosphate from 1-deoxy-D-xylulose 5-phosphate: step 2/6.</text>
</comment>
<dbReference type="Gene3D" id="3.90.550.10">
    <property type="entry name" value="Spore Coat Polysaccharide Biosynthesis Protein SpsA, Chain A"/>
    <property type="match status" value="1"/>
</dbReference>
<feature type="site" description="Transition state stabilizer" evidence="3">
    <location>
        <position position="40"/>
    </location>
</feature>
<keyword evidence="2 3" id="KW-0548">Nucleotidyltransferase</keyword>
<dbReference type="InterPro" id="IPR029044">
    <property type="entry name" value="Nucleotide-diphossugar_trans"/>
</dbReference>
<comment type="similarity">
    <text evidence="3">Belongs to the IspD/TarI cytidylyltransferase family. IspD subfamily.</text>
</comment>
<keyword evidence="1 3" id="KW-0808">Transferase</keyword>
<dbReference type="OrthoDB" id="9806837at2"/>
<dbReference type="RefSeq" id="WP_119335123.1">
    <property type="nucleotide sequence ID" value="NZ_AP018558.1"/>
</dbReference>
<comment type="function">
    <text evidence="3">Catalyzes the formation of 4-diphosphocytidyl-2-C-methyl-D-erythritol from CTP and 2-C-methyl-D-erythritol 4-phosphate (MEP).</text>
</comment>
<comment type="catalytic activity">
    <reaction evidence="3">
        <text>2-C-methyl-D-erythritol 4-phosphate + CTP + H(+) = 4-CDP-2-C-methyl-D-erythritol + diphosphate</text>
        <dbReference type="Rhea" id="RHEA:13429"/>
        <dbReference type="ChEBI" id="CHEBI:15378"/>
        <dbReference type="ChEBI" id="CHEBI:33019"/>
        <dbReference type="ChEBI" id="CHEBI:37563"/>
        <dbReference type="ChEBI" id="CHEBI:57823"/>
        <dbReference type="ChEBI" id="CHEBI:58262"/>
        <dbReference type="EC" id="2.7.7.60"/>
    </reaction>
</comment>
<dbReference type="KEGG" id="htl:HPTL_1119"/>
<feature type="site" description="Positions MEP for the nucleophilic attack" evidence="3">
    <location>
        <position position="250"/>
    </location>
</feature>
<keyword evidence="5" id="KW-1185">Reference proteome</keyword>
<dbReference type="InterPro" id="IPR034683">
    <property type="entry name" value="IspD/TarI"/>
</dbReference>
<dbReference type="AlphaFoldDB" id="A0A2Z6DY38"/>
<dbReference type="GO" id="GO:0019288">
    <property type="term" value="P:isopentenyl diphosphate biosynthetic process, methylerythritol 4-phosphate pathway"/>
    <property type="evidence" value="ECO:0007669"/>
    <property type="project" value="UniProtKB-UniRule"/>
</dbReference>
<organism evidence="4 5">
    <name type="scientific">Hydrogenophilus thermoluteolus</name>
    <name type="common">Pseudomonas hydrogenothermophila</name>
    <dbReference type="NCBI Taxonomy" id="297"/>
    <lineage>
        <taxon>Bacteria</taxon>
        <taxon>Pseudomonadati</taxon>
        <taxon>Pseudomonadota</taxon>
        <taxon>Hydrogenophilia</taxon>
        <taxon>Hydrogenophilales</taxon>
        <taxon>Hydrogenophilaceae</taxon>
        <taxon>Hydrogenophilus</taxon>
    </lineage>
</organism>
<dbReference type="FunFam" id="3.90.550.10:FF:000003">
    <property type="entry name" value="2-C-methyl-D-erythritol 4-phosphate cytidylyltransferase"/>
    <property type="match status" value="1"/>
</dbReference>
<dbReference type="Pfam" id="PF01128">
    <property type="entry name" value="IspD"/>
    <property type="match status" value="1"/>
</dbReference>
<sequence length="275" mass="29917">MSAVRVRQHPPPAPLDLCPIVVTTHTRTFAVIPAAGIGARMSAALPKQYLPFAGAPLLVRTLSRLLRVGWIERCYVVLAPDDRYWDTLVTPHLAQLPPAFAVAERLRVVRLGGTTRAHSVRAGLRVAHAEGFGDDDWALVHDAARPCLTTETIEHLHGSVGNSNVGGLIAIPATDTVKVATPHTSPNSFPVVERTVPRERIWLAQTPQLFRLAVLRQALDRFPDATDEASAVERLGLQPILVKGHWSNLKVTLPGDLELAQAIWSLQEDSLSDVG</sequence>
<gene>
    <name evidence="3" type="primary">ispD</name>
    <name evidence="4" type="ORF">HPTL_1119</name>
</gene>
<proteinExistence type="inferred from homology"/>
<evidence type="ECO:0000256" key="2">
    <source>
        <dbReference type="ARBA" id="ARBA00022695"/>
    </source>
</evidence>
<keyword evidence="3" id="KW-0414">Isoprene biosynthesis</keyword>
<dbReference type="InterPro" id="IPR001228">
    <property type="entry name" value="IspD"/>
</dbReference>
<dbReference type="GO" id="GO:0050518">
    <property type="term" value="F:2-C-methyl-D-erythritol 4-phosphate cytidylyltransferase activity"/>
    <property type="evidence" value="ECO:0007669"/>
    <property type="project" value="UniProtKB-UniRule"/>
</dbReference>
<dbReference type="EMBL" id="AP018558">
    <property type="protein sequence ID" value="BBD77383.1"/>
    <property type="molecule type" value="Genomic_DNA"/>
</dbReference>
<dbReference type="HAMAP" id="MF_00108">
    <property type="entry name" value="IspD"/>
    <property type="match status" value="1"/>
</dbReference>
<dbReference type="NCBIfam" id="TIGR00453">
    <property type="entry name" value="ispD"/>
    <property type="match status" value="1"/>
</dbReference>
<dbReference type="Proteomes" id="UP000262004">
    <property type="component" value="Chromosome"/>
</dbReference>
<dbReference type="UniPathway" id="UPA00056">
    <property type="reaction ID" value="UER00093"/>
</dbReference>
<reference evidence="4 5" key="1">
    <citation type="submission" date="2018-04" db="EMBL/GenBank/DDBJ databases">
        <title>Complete genome sequence of Hydrogenophilus thermoluteolus TH-1.</title>
        <authorList>
            <person name="Arai H."/>
        </authorList>
    </citation>
    <scope>NUCLEOTIDE SEQUENCE [LARGE SCALE GENOMIC DNA]</scope>
    <source>
        <strain evidence="4 5">TH-1</strain>
    </source>
</reference>
<dbReference type="SUPFAM" id="SSF53448">
    <property type="entry name" value="Nucleotide-diphospho-sugar transferases"/>
    <property type="match status" value="1"/>
</dbReference>
<dbReference type="EC" id="2.7.7.60" evidence="3"/>
<dbReference type="InterPro" id="IPR050088">
    <property type="entry name" value="IspD/TarI_cytidylyltransf_bact"/>
</dbReference>
<dbReference type="PANTHER" id="PTHR32125">
    <property type="entry name" value="2-C-METHYL-D-ERYTHRITOL 4-PHOSPHATE CYTIDYLYLTRANSFERASE, CHLOROPLASTIC"/>
    <property type="match status" value="1"/>
</dbReference>
<protein>
    <recommendedName>
        <fullName evidence="3">2-C-methyl-D-erythritol 4-phosphate cytidylyltransferase</fullName>
        <ecNumber evidence="3">2.7.7.60</ecNumber>
    </recommendedName>
    <alternativeName>
        <fullName evidence="3">4-diphosphocytidyl-2C-methyl-D-erythritol synthase</fullName>
    </alternativeName>
    <alternativeName>
        <fullName evidence="3">MEP cytidylyltransferase</fullName>
        <shortName evidence="3">MCT</shortName>
    </alternativeName>
</protein>